<dbReference type="InterPro" id="IPR009928">
    <property type="entry name" value="DnaI_N"/>
</dbReference>
<protein>
    <submittedName>
        <fullName evidence="3">Primosomal protein DnaI</fullName>
    </submittedName>
</protein>
<dbReference type="Pfam" id="PF07319">
    <property type="entry name" value="DnaI_N"/>
    <property type="match status" value="1"/>
</dbReference>
<reference evidence="4 6" key="3">
    <citation type="submission" date="2021-02" db="EMBL/GenBank/DDBJ databases">
        <title>FDA dAtabase for Regulatory Grade micrObial Sequences (FDA-ARGOS): Supporting development and validation of Infectious Disease Dx tests.</title>
        <authorList>
            <person name="Sproer C."/>
            <person name="Gronow S."/>
            <person name="Severitt S."/>
            <person name="Schroder I."/>
            <person name="Tallon L."/>
            <person name="Sadzewicz L."/>
            <person name="Zhao X."/>
            <person name="Boylan J."/>
            <person name="Ott S."/>
            <person name="Bowen H."/>
            <person name="Vavikolanu K."/>
            <person name="Mehta A."/>
            <person name="Aluvathingal J."/>
            <person name="Nadendla S."/>
            <person name="Lowell S."/>
            <person name="Myers T."/>
            <person name="Yan Y."/>
            <person name="Sichtig H."/>
        </authorList>
    </citation>
    <scope>NUCLEOTIDE SEQUENCE [LARGE SCALE GENOMIC DNA]</scope>
    <source>
        <strain evidence="4 6">FDAARGOS_1207</strain>
    </source>
</reference>
<evidence type="ECO:0000313" key="5">
    <source>
        <dbReference type="Proteomes" id="UP000241209"/>
    </source>
</evidence>
<name>A0A2T4PV12_9STAP</name>
<feature type="domain" description="Chromosomal replication initiator protein DnaA ATPAse" evidence="1">
    <location>
        <begin position="132"/>
        <end position="228"/>
    </location>
</feature>
<dbReference type="Pfam" id="PF00308">
    <property type="entry name" value="Bac_DnaA"/>
    <property type="match status" value="1"/>
</dbReference>
<organism evidence="3 5">
    <name type="scientific">Mammaliicoccus vitulinus</name>
    <dbReference type="NCBI Taxonomy" id="71237"/>
    <lineage>
        <taxon>Bacteria</taxon>
        <taxon>Bacillati</taxon>
        <taxon>Bacillota</taxon>
        <taxon>Bacilli</taxon>
        <taxon>Bacillales</taxon>
        <taxon>Staphylococcaceae</taxon>
        <taxon>Mammaliicoccus</taxon>
    </lineage>
</organism>
<dbReference type="RefSeq" id="WP_016910911.1">
    <property type="nucleotide sequence ID" value="NZ_BMDF01000001.1"/>
</dbReference>
<dbReference type="OrthoDB" id="61127at2"/>
<dbReference type="InterPro" id="IPR027417">
    <property type="entry name" value="P-loop_NTPase"/>
</dbReference>
<dbReference type="AlphaFoldDB" id="A0A2T4PV12"/>
<evidence type="ECO:0000259" key="2">
    <source>
        <dbReference type="Pfam" id="PF07319"/>
    </source>
</evidence>
<keyword evidence="6" id="KW-1185">Reference proteome</keyword>
<dbReference type="Proteomes" id="UP000241209">
    <property type="component" value="Unassembled WGS sequence"/>
</dbReference>
<accession>A0A2T4PV12</accession>
<reference evidence="3" key="2">
    <citation type="submission" date="2018-03" db="EMBL/GenBank/DDBJ databases">
        <authorList>
            <person name="Keele B.F."/>
        </authorList>
    </citation>
    <scope>NUCLEOTIDE SEQUENCE</scope>
    <source>
        <strain evidence="3">SNUC 2204</strain>
    </source>
</reference>
<sequence>MEPLGQHLKQNKDFQKRLEKIKRETLTHKEVKAFLDEHRSELTNEIIETDLDQLQAYKDQSKCCEKCSSYRNCINFVKGHVPELYIQNDHIKTRYLPCPNKIEYDERKFESNLVTSFQMPEETLKATIKDIYVDNESRMVIIKKAMEICNKIVSGEDTKGLYIHGPFGSGKSYILGAISNQLKLKKQASTIIYLPEFIRVLKNGFNDGSFSERFESAREAKVLMLDDIGAEELTPWVRDEILGPILHYRMVHKLPTFFSSNFNFDELEFHLSKTRQGAEITKASRIMERIKTITEDYELEGKNYRA</sequence>
<reference evidence="3 5" key="1">
    <citation type="journal article" date="2016" name="Front. Microbiol.">
        <title>Comprehensive Phylogenetic Analysis of Bovine Non-aureus Staphylococci Species Based on Whole-Genome Sequencing.</title>
        <authorList>
            <person name="Naushad S."/>
            <person name="Barkema H.W."/>
            <person name="Luby C."/>
            <person name="Condas L.A."/>
            <person name="Nobrega D.B."/>
            <person name="Carson D.A."/>
            <person name="De Buck J."/>
        </authorList>
    </citation>
    <scope>NUCLEOTIDE SEQUENCE [LARGE SCALE GENOMIC DNA]</scope>
    <source>
        <strain evidence="3 5">SNUC 2204</strain>
    </source>
</reference>
<evidence type="ECO:0000259" key="1">
    <source>
        <dbReference type="Pfam" id="PF00308"/>
    </source>
</evidence>
<gene>
    <name evidence="4" type="primary">dnaI</name>
    <name evidence="3" type="ORF">BU072_03775</name>
    <name evidence="4" type="ORF">I6J37_10190</name>
</gene>
<dbReference type="InterPro" id="IPR013317">
    <property type="entry name" value="DnaA_dom"/>
</dbReference>
<evidence type="ECO:0000313" key="3">
    <source>
        <dbReference type="EMBL" id="PTI30279.1"/>
    </source>
</evidence>
<dbReference type="EMBL" id="PZFK01000006">
    <property type="protein sequence ID" value="PTI30279.1"/>
    <property type="molecule type" value="Genomic_DNA"/>
</dbReference>
<dbReference type="GO" id="GO:0006260">
    <property type="term" value="P:DNA replication"/>
    <property type="evidence" value="ECO:0007669"/>
    <property type="project" value="TreeGrafter"/>
</dbReference>
<dbReference type="NCBIfam" id="NF006505">
    <property type="entry name" value="PRK08939.1"/>
    <property type="match status" value="1"/>
</dbReference>
<dbReference type="EMBL" id="CP069486">
    <property type="protein sequence ID" value="QRO84546.1"/>
    <property type="molecule type" value="Genomic_DNA"/>
</dbReference>
<evidence type="ECO:0000313" key="6">
    <source>
        <dbReference type="Proteomes" id="UP000627155"/>
    </source>
</evidence>
<dbReference type="PANTHER" id="PTHR30050:SF8">
    <property type="entry name" value="PRIMOSOMAL PROTEIN DNAI"/>
    <property type="match status" value="1"/>
</dbReference>
<dbReference type="SUPFAM" id="SSF52540">
    <property type="entry name" value="P-loop containing nucleoside triphosphate hydrolases"/>
    <property type="match status" value="1"/>
</dbReference>
<dbReference type="Gene3D" id="3.40.50.300">
    <property type="entry name" value="P-loop containing nucleotide triphosphate hydrolases"/>
    <property type="match status" value="1"/>
</dbReference>
<evidence type="ECO:0000313" key="4">
    <source>
        <dbReference type="EMBL" id="QRO84546.1"/>
    </source>
</evidence>
<dbReference type="GeneID" id="64116644"/>
<proteinExistence type="predicted"/>
<dbReference type="STRING" id="1167632.GCA_000286335_00181"/>
<feature type="domain" description="Primosomal DnaI N-terminal" evidence="2">
    <location>
        <begin position="1"/>
        <end position="95"/>
    </location>
</feature>
<dbReference type="Proteomes" id="UP000627155">
    <property type="component" value="Chromosome"/>
</dbReference>
<dbReference type="PANTHER" id="PTHR30050">
    <property type="entry name" value="CHROMOSOMAL REPLICATION INITIATOR PROTEIN DNAA"/>
    <property type="match status" value="1"/>
</dbReference>